<dbReference type="NCBIfam" id="TIGR00278">
    <property type="entry name" value="membrane protein insertion efficiency factor YidD"/>
    <property type="match status" value="1"/>
</dbReference>
<name>J9G063_9ZZZZ</name>
<dbReference type="SMART" id="SM01234">
    <property type="entry name" value="Haemolytic"/>
    <property type="match status" value="1"/>
</dbReference>
<feature type="non-terminal residue" evidence="1">
    <location>
        <position position="57"/>
    </location>
</feature>
<dbReference type="AlphaFoldDB" id="J9G063"/>
<organism evidence="1">
    <name type="scientific">gut metagenome</name>
    <dbReference type="NCBI Taxonomy" id="749906"/>
    <lineage>
        <taxon>unclassified sequences</taxon>
        <taxon>metagenomes</taxon>
        <taxon>organismal metagenomes</taxon>
    </lineage>
</organism>
<reference evidence="1" key="1">
    <citation type="journal article" date="2012" name="PLoS ONE">
        <title>Gene sets for utilization of primary and secondary nutrition supplies in the distal gut of endangered iberian lynx.</title>
        <authorList>
            <person name="Alcaide M."/>
            <person name="Messina E."/>
            <person name="Richter M."/>
            <person name="Bargiela R."/>
            <person name="Peplies J."/>
            <person name="Huws S.A."/>
            <person name="Newbold C.J."/>
            <person name="Golyshin P.N."/>
            <person name="Simon M.A."/>
            <person name="Lopez G."/>
            <person name="Yakimov M.M."/>
            <person name="Ferrer M."/>
        </authorList>
    </citation>
    <scope>NUCLEOTIDE SEQUENCE</scope>
</reference>
<comment type="caution">
    <text evidence="1">The sequence shown here is derived from an EMBL/GenBank/DDBJ whole genome shotgun (WGS) entry which is preliminary data.</text>
</comment>
<gene>
    <name evidence="1" type="ORF">EVA_11673</name>
</gene>
<dbReference type="EMBL" id="AMCI01003472">
    <property type="protein sequence ID" value="EJX00219.1"/>
    <property type="molecule type" value="Genomic_DNA"/>
</dbReference>
<evidence type="ECO:0000313" key="1">
    <source>
        <dbReference type="EMBL" id="EJX00219.1"/>
    </source>
</evidence>
<proteinExistence type="predicted"/>
<sequence>MMKLSEATRVLSRILSWMLILPIRFYQQCISPFTPPSCRFTPTCSEYARQAIAKHGP</sequence>
<dbReference type="Pfam" id="PF01809">
    <property type="entry name" value="YidD"/>
    <property type="match status" value="1"/>
</dbReference>
<dbReference type="PANTHER" id="PTHR33383:SF1">
    <property type="entry name" value="MEMBRANE PROTEIN INSERTION EFFICIENCY FACTOR-RELATED"/>
    <property type="match status" value="1"/>
</dbReference>
<accession>J9G063</accession>
<protein>
    <submittedName>
        <fullName evidence="1">Protein containing DUF37</fullName>
    </submittedName>
</protein>
<dbReference type="InterPro" id="IPR002696">
    <property type="entry name" value="Membr_insert_effic_factor_YidD"/>
</dbReference>
<dbReference type="PANTHER" id="PTHR33383">
    <property type="entry name" value="MEMBRANE PROTEIN INSERTION EFFICIENCY FACTOR-RELATED"/>
    <property type="match status" value="1"/>
</dbReference>